<dbReference type="EnsemblFungi" id="PTTG_29485-t43_1">
    <property type="protein sequence ID" value="PTTG_29485-t43_1-p1"/>
    <property type="gene ID" value="PTTG_29485"/>
</dbReference>
<feature type="compositionally biased region" description="Pro residues" evidence="1">
    <location>
        <begin position="503"/>
        <end position="512"/>
    </location>
</feature>
<dbReference type="VEuPathDB" id="FungiDB:PTTG_29485"/>
<evidence type="ECO:0000256" key="1">
    <source>
        <dbReference type="SAM" id="MobiDB-lite"/>
    </source>
</evidence>
<dbReference type="STRING" id="630390.A0A180G3Y4"/>
<feature type="compositionally biased region" description="Acidic residues" evidence="1">
    <location>
        <begin position="417"/>
        <end position="428"/>
    </location>
</feature>
<feature type="region of interest" description="Disordered" evidence="1">
    <location>
        <begin position="587"/>
        <end position="654"/>
    </location>
</feature>
<sequence length="654" mass="71359">MSYAASKDPLRKNGCWLAAALESLYAIYSPLWLQTPGGKKTNLFHTLVSHFTSRTTNELIEHSRLKTVLTRGSNQLFEAARNLHPNSFVPGDFASCDFFMEILLDPKTNSSKFLQGLFAVQETRSFSCPRNTHNKTIKHPCGDRRLVALKVDKSMFDNNAISYSNAGSLIARWASSGLAGTSGLQCQSCNSNRSRNSCRSQTSVPEDLPASSFLEEVSIILFPDSKPPPHLYFHLDLTSIVDQDEQAEFMGQMEWPFKLTVSGIVYTLISRGYWGRNHYWGKVLRNVRGVTGVWLHDDQINGGYAQMVDPVPESISGAHPHTSWLLYSRQWTEDEAGFVNESFERICRDNPKITSGIPFAHMNNLLNIHDSGYVTADTSGPPKINTNLAVKKVVKKTSKTRYIGDNISDDSSSSYDSSEDLSDESTEESGDKSGEESTDAESSHNASHSDDHGAPPTARSASAAPFIHNLPSQPSARRFCPRKVVPLHLLDPNSSAASSQPALLPPKDPPIAVPAGTSGPLVSRKPLQSSATASKKPAAKRRGPPNKEAVDATRSTFKPAPLEAANWERIAARASAYWTAHWAAEEDKLRSQNSGLAPSQLIEASRAPESSATTCNTAAAPRKSSAPQKAAATRKLVPSSHKSVPKEGTRRSSC</sequence>
<keyword evidence="4" id="KW-1185">Reference proteome</keyword>
<organism evidence="2">
    <name type="scientific">Puccinia triticina (isolate 1-1 / race 1 (BBBD))</name>
    <name type="common">Brown leaf rust fungus</name>
    <dbReference type="NCBI Taxonomy" id="630390"/>
    <lineage>
        <taxon>Eukaryota</taxon>
        <taxon>Fungi</taxon>
        <taxon>Dikarya</taxon>
        <taxon>Basidiomycota</taxon>
        <taxon>Pucciniomycotina</taxon>
        <taxon>Pucciniomycetes</taxon>
        <taxon>Pucciniales</taxon>
        <taxon>Pucciniaceae</taxon>
        <taxon>Puccinia</taxon>
    </lineage>
</organism>
<reference evidence="2" key="2">
    <citation type="submission" date="2016-05" db="EMBL/GenBank/DDBJ databases">
        <title>Comparative analysis highlights variable genome content of wheat rusts and divergence of the mating loci.</title>
        <authorList>
            <person name="Cuomo C.A."/>
            <person name="Bakkeren G."/>
            <person name="Szabo L."/>
            <person name="Khalil H."/>
            <person name="Joly D."/>
            <person name="Goldberg J."/>
            <person name="Young S."/>
            <person name="Zeng Q."/>
            <person name="Fellers J."/>
        </authorList>
    </citation>
    <scope>NUCLEOTIDE SEQUENCE [LARGE SCALE GENOMIC DNA]</scope>
    <source>
        <strain evidence="2">1-1 BBBD Race 1</strain>
    </source>
</reference>
<gene>
    <name evidence="2" type="ORF">PTTG_29485</name>
</gene>
<proteinExistence type="predicted"/>
<feature type="compositionally biased region" description="Low complexity" evidence="1">
    <location>
        <begin position="492"/>
        <end position="502"/>
    </location>
</feature>
<feature type="region of interest" description="Disordered" evidence="1">
    <location>
        <begin position="403"/>
        <end position="460"/>
    </location>
</feature>
<reference evidence="3" key="4">
    <citation type="submission" date="2025-05" db="UniProtKB">
        <authorList>
            <consortium name="EnsemblFungi"/>
        </authorList>
    </citation>
    <scope>IDENTIFICATION</scope>
    <source>
        <strain evidence="3">isolate 1-1 / race 1 (BBBD)</strain>
    </source>
</reference>
<feature type="region of interest" description="Disordered" evidence="1">
    <location>
        <begin position="491"/>
        <end position="562"/>
    </location>
</feature>
<feature type="compositionally biased region" description="Polar residues" evidence="1">
    <location>
        <begin position="608"/>
        <end position="617"/>
    </location>
</feature>
<reference evidence="2" key="1">
    <citation type="submission" date="2009-11" db="EMBL/GenBank/DDBJ databases">
        <authorList>
            <consortium name="The Broad Institute Genome Sequencing Platform"/>
            <person name="Ward D."/>
            <person name="Feldgarden M."/>
            <person name="Earl A."/>
            <person name="Young S.K."/>
            <person name="Zeng Q."/>
            <person name="Koehrsen M."/>
            <person name="Alvarado L."/>
            <person name="Berlin A."/>
            <person name="Bochicchio J."/>
            <person name="Borenstein D."/>
            <person name="Chapman S.B."/>
            <person name="Chen Z."/>
            <person name="Engels R."/>
            <person name="Freedman E."/>
            <person name="Gellesch M."/>
            <person name="Goldberg J."/>
            <person name="Griggs A."/>
            <person name="Gujja S."/>
            <person name="Heilman E."/>
            <person name="Heiman D."/>
            <person name="Hepburn T."/>
            <person name="Howarth C."/>
            <person name="Jen D."/>
            <person name="Larson L."/>
            <person name="Lewis B."/>
            <person name="Mehta T."/>
            <person name="Park D."/>
            <person name="Pearson M."/>
            <person name="Roberts A."/>
            <person name="Saif S."/>
            <person name="Shea T."/>
            <person name="Shenoy N."/>
            <person name="Sisk P."/>
            <person name="Stolte C."/>
            <person name="Sykes S."/>
            <person name="Thomson T."/>
            <person name="Walk T."/>
            <person name="White J."/>
            <person name="Yandava C."/>
            <person name="Izard J."/>
            <person name="Baranova O.V."/>
            <person name="Blanton J.M."/>
            <person name="Tanner A.C."/>
            <person name="Dewhirst F.E."/>
            <person name="Haas B."/>
            <person name="Nusbaum C."/>
            <person name="Birren B."/>
        </authorList>
    </citation>
    <scope>NUCLEOTIDE SEQUENCE [LARGE SCALE GENOMIC DNA]</scope>
    <source>
        <strain evidence="2">1-1 BBBD Race 1</strain>
    </source>
</reference>
<dbReference type="EMBL" id="ADAS02000475">
    <property type="protein sequence ID" value="OAV87308.1"/>
    <property type="molecule type" value="Genomic_DNA"/>
</dbReference>
<accession>A0A180G3Y4</accession>
<evidence type="ECO:0000313" key="2">
    <source>
        <dbReference type="EMBL" id="OAV87308.1"/>
    </source>
</evidence>
<dbReference type="AlphaFoldDB" id="A0A180G3Y4"/>
<name>A0A180G3Y4_PUCT1</name>
<dbReference type="Proteomes" id="UP000005240">
    <property type="component" value="Unassembled WGS sequence"/>
</dbReference>
<evidence type="ECO:0000313" key="3">
    <source>
        <dbReference type="EnsemblFungi" id="PTTG_29485-t43_1-p1"/>
    </source>
</evidence>
<reference evidence="3 4" key="3">
    <citation type="journal article" date="2017" name="G3 (Bethesda)">
        <title>Comparative analysis highlights variable genome content of wheat rusts and divergence of the mating loci.</title>
        <authorList>
            <person name="Cuomo C.A."/>
            <person name="Bakkeren G."/>
            <person name="Khalil H.B."/>
            <person name="Panwar V."/>
            <person name="Joly D."/>
            <person name="Linning R."/>
            <person name="Sakthikumar S."/>
            <person name="Song X."/>
            <person name="Adiconis X."/>
            <person name="Fan L."/>
            <person name="Goldberg J.M."/>
            <person name="Levin J.Z."/>
            <person name="Young S."/>
            <person name="Zeng Q."/>
            <person name="Anikster Y."/>
            <person name="Bruce M."/>
            <person name="Wang M."/>
            <person name="Yin C."/>
            <person name="McCallum B."/>
            <person name="Szabo L.J."/>
            <person name="Hulbert S."/>
            <person name="Chen X."/>
            <person name="Fellers J.P."/>
        </authorList>
    </citation>
    <scope>NUCLEOTIDE SEQUENCE</scope>
    <source>
        <strain evidence="3">isolate 1-1 / race 1 (BBBD)</strain>
        <strain evidence="4">Isolate 1-1 / race 1 (BBBD)</strain>
    </source>
</reference>
<protein>
    <submittedName>
        <fullName evidence="2 3">Uncharacterized protein</fullName>
    </submittedName>
</protein>
<feature type="compositionally biased region" description="Basic and acidic residues" evidence="1">
    <location>
        <begin position="644"/>
        <end position="654"/>
    </location>
</feature>
<evidence type="ECO:0000313" key="4">
    <source>
        <dbReference type="Proteomes" id="UP000005240"/>
    </source>
</evidence>